<protein>
    <submittedName>
        <fullName evidence="1">Adenylate kinase</fullName>
    </submittedName>
</protein>
<dbReference type="EMBL" id="JTHE02000003">
    <property type="protein sequence ID" value="NEV66526.1"/>
    <property type="molecule type" value="Genomic_DNA"/>
</dbReference>
<evidence type="ECO:0000313" key="1">
    <source>
        <dbReference type="EMBL" id="NEV66526.1"/>
    </source>
</evidence>
<reference evidence="1" key="2">
    <citation type="journal article" date="2015" name="Genome Announc.">
        <title>Draft Genome Sequence of Filamentous Marine Cyanobacterium Lyngbya confervoides Strain BDU141951.</title>
        <authorList>
            <person name="Chandrababunaidu M.M."/>
            <person name="Sen D."/>
            <person name="Tripathy S."/>
        </authorList>
    </citation>
    <scope>NUCLEOTIDE SEQUENCE</scope>
    <source>
        <strain evidence="1">BDU141951</strain>
    </source>
</reference>
<dbReference type="SUPFAM" id="SSF52540">
    <property type="entry name" value="P-loop containing nucleoside triphosphate hydrolases"/>
    <property type="match status" value="1"/>
</dbReference>
<name>A0A0C1UV19_9CYAN</name>
<reference evidence="1" key="3">
    <citation type="submission" date="2020-02" db="EMBL/GenBank/DDBJ databases">
        <authorList>
            <person name="Sarangi A.N."/>
            <person name="Ghosh S."/>
            <person name="Mukherjee M."/>
            <person name="Tripathy S."/>
        </authorList>
    </citation>
    <scope>NUCLEOTIDE SEQUENCE</scope>
    <source>
        <strain evidence="1">BDU141951</strain>
    </source>
</reference>
<keyword evidence="1" id="KW-0808">Transferase</keyword>
<reference evidence="1" key="1">
    <citation type="submission" date="2014-11" db="EMBL/GenBank/DDBJ databases">
        <authorList>
            <person name="Malar M.C."/>
            <person name="Sen D."/>
            <person name="Tripathy S."/>
        </authorList>
    </citation>
    <scope>NUCLEOTIDE SEQUENCE</scope>
    <source>
        <strain evidence="1">BDU141951</strain>
    </source>
</reference>
<dbReference type="PANTHER" id="PTHR37816">
    <property type="entry name" value="YALI0E33011P"/>
    <property type="match status" value="1"/>
</dbReference>
<comment type="caution">
    <text evidence="1">The sequence shown here is derived from an EMBL/GenBank/DDBJ whole genome shotgun (WGS) entry which is preliminary data.</text>
</comment>
<dbReference type="Gene3D" id="3.40.50.300">
    <property type="entry name" value="P-loop containing nucleotide triphosphate hydrolases"/>
    <property type="match status" value="1"/>
</dbReference>
<dbReference type="PANTHER" id="PTHR37816:SF1">
    <property type="entry name" value="TOXIN"/>
    <property type="match status" value="1"/>
</dbReference>
<sequence>MQKVAVFGNAGAGKSTLSQKLADITGLPWVPLDAIKYQPGGAALPPHEFKAAHDELLQQDQWIIDGFGSLDTVWQRLAAADTLVYLDLPVGRHYWWVTKRFLQSAWSPPAGWPEHSPLLKGTLNAYYTVWLCHTKLTPRYRDYVEQAKGGKSVYHLRSPQAIQQFYEEIAEQPASYAPKQEP</sequence>
<dbReference type="InterPro" id="IPR027417">
    <property type="entry name" value="P-loop_NTPase"/>
</dbReference>
<gene>
    <name evidence="1" type="ORF">QQ91_005315</name>
</gene>
<organism evidence="1">
    <name type="scientific">Lyngbya confervoides BDU141951</name>
    <dbReference type="NCBI Taxonomy" id="1574623"/>
    <lineage>
        <taxon>Bacteria</taxon>
        <taxon>Bacillati</taxon>
        <taxon>Cyanobacteriota</taxon>
        <taxon>Cyanophyceae</taxon>
        <taxon>Oscillatoriophycideae</taxon>
        <taxon>Oscillatoriales</taxon>
        <taxon>Microcoleaceae</taxon>
        <taxon>Lyngbya</taxon>
    </lineage>
</organism>
<dbReference type="InterPro" id="IPR052922">
    <property type="entry name" value="Cytidylate_Kinase-2"/>
</dbReference>
<proteinExistence type="predicted"/>
<keyword evidence="1" id="KW-0418">Kinase</keyword>
<accession>A0A0C1UV19</accession>
<dbReference type="GO" id="GO:0016301">
    <property type="term" value="F:kinase activity"/>
    <property type="evidence" value="ECO:0007669"/>
    <property type="project" value="UniProtKB-KW"/>
</dbReference>
<dbReference type="AlphaFoldDB" id="A0A0C1UV19"/>